<proteinExistence type="predicted"/>
<name>A0A4R4P340_9ACTN</name>
<sequence length="242" mass="26445">MSTPAQEQARAQERAAWLAETAYNALSAARSSLGQAADVTREVDNYLRRSEEEIFELPVQANRVQTADEPRPFQRNAQELADQADQRIRYARQGITEVRDRVADGGRALRAGRDALTELSELPVQHDVAAMDRLSHQLNTLDAAVGNFTESIDNADRRLIATREALDPLVNSSSHVDNRQAAAALITNTAEAADTQLMQTRAGLNTLNEAFEETHGDSAQATAESAELARTFHAAANPTPRT</sequence>
<gene>
    <name evidence="1" type="ORF">E1261_39150</name>
</gene>
<evidence type="ECO:0000313" key="2">
    <source>
        <dbReference type="Proteomes" id="UP000295075"/>
    </source>
</evidence>
<protein>
    <submittedName>
        <fullName evidence="1">Uncharacterized protein</fullName>
    </submittedName>
</protein>
<accession>A0A4R4P340</accession>
<evidence type="ECO:0000313" key="1">
    <source>
        <dbReference type="EMBL" id="TDC16309.1"/>
    </source>
</evidence>
<organism evidence="1 2">
    <name type="scientific">Kribbella albertanoniae</name>
    <dbReference type="NCBI Taxonomy" id="1266829"/>
    <lineage>
        <taxon>Bacteria</taxon>
        <taxon>Bacillati</taxon>
        <taxon>Actinomycetota</taxon>
        <taxon>Actinomycetes</taxon>
        <taxon>Propionibacteriales</taxon>
        <taxon>Kribbellaceae</taxon>
        <taxon>Kribbella</taxon>
    </lineage>
</organism>
<comment type="caution">
    <text evidence="1">The sequence shown here is derived from an EMBL/GenBank/DDBJ whole genome shotgun (WGS) entry which is preliminary data.</text>
</comment>
<dbReference type="RefSeq" id="WP_132414814.1">
    <property type="nucleotide sequence ID" value="NZ_SMKA01000314.1"/>
</dbReference>
<dbReference type="Proteomes" id="UP000295075">
    <property type="component" value="Unassembled WGS sequence"/>
</dbReference>
<feature type="non-terminal residue" evidence="1">
    <location>
        <position position="242"/>
    </location>
</feature>
<reference evidence="1 2" key="1">
    <citation type="submission" date="2019-03" db="EMBL/GenBank/DDBJ databases">
        <title>Draft genome sequences of novel Actinobacteria.</title>
        <authorList>
            <person name="Sahin N."/>
            <person name="Ay H."/>
            <person name="Saygin H."/>
        </authorList>
    </citation>
    <scope>NUCLEOTIDE SEQUENCE [LARGE SCALE GENOMIC DNA]</scope>
    <source>
        <strain evidence="1 2">JCM 30547</strain>
    </source>
</reference>
<keyword evidence="2" id="KW-1185">Reference proteome</keyword>
<dbReference type="AlphaFoldDB" id="A0A4R4P340"/>
<dbReference type="OrthoDB" id="9846967at2"/>
<dbReference type="EMBL" id="SMKA01000314">
    <property type="protein sequence ID" value="TDC16309.1"/>
    <property type="molecule type" value="Genomic_DNA"/>
</dbReference>